<dbReference type="GO" id="GO:0002100">
    <property type="term" value="P:tRNA wobble adenosine to inosine editing"/>
    <property type="evidence" value="ECO:0007669"/>
    <property type="project" value="InterPro"/>
</dbReference>
<protein>
    <submittedName>
        <fullName evidence="5">Putative Cytosine deaminase</fullName>
    </submittedName>
</protein>
<evidence type="ECO:0000313" key="5">
    <source>
        <dbReference type="EMBL" id="TNJ30361.1"/>
    </source>
</evidence>
<dbReference type="EMBL" id="VDLU01000001">
    <property type="protein sequence ID" value="TNJ30361.1"/>
    <property type="molecule type" value="Genomic_DNA"/>
</dbReference>
<organism evidence="5 6">
    <name type="scientific">Giardia muris</name>
    <dbReference type="NCBI Taxonomy" id="5742"/>
    <lineage>
        <taxon>Eukaryota</taxon>
        <taxon>Metamonada</taxon>
        <taxon>Diplomonadida</taxon>
        <taxon>Hexamitidae</taxon>
        <taxon>Giardiinae</taxon>
        <taxon>Giardia</taxon>
    </lineage>
</organism>
<comment type="caution">
    <text evidence="5">The sequence shown here is derived from an EMBL/GenBank/DDBJ whole genome shotgun (WGS) entry which is preliminary data.</text>
</comment>
<keyword evidence="1" id="KW-0479">Metal-binding</keyword>
<dbReference type="PROSITE" id="PS00903">
    <property type="entry name" value="CYT_DCMP_DEAMINASES_1"/>
    <property type="match status" value="1"/>
</dbReference>
<evidence type="ECO:0000313" key="6">
    <source>
        <dbReference type="Proteomes" id="UP000315496"/>
    </source>
</evidence>
<gene>
    <name evidence="5" type="ORF">GMRT_11375</name>
</gene>
<feature type="domain" description="CMP/dCMP-type deaminase" evidence="4">
    <location>
        <begin position="1"/>
        <end position="112"/>
    </location>
</feature>
<dbReference type="InterPro" id="IPR016192">
    <property type="entry name" value="APOBEC/CMP_deaminase_Zn-bd"/>
</dbReference>
<dbReference type="Gene3D" id="3.40.140.10">
    <property type="entry name" value="Cytidine Deaminase, domain 2"/>
    <property type="match status" value="1"/>
</dbReference>
<dbReference type="OrthoDB" id="1701769at2759"/>
<dbReference type="PANTHER" id="PTHR11079:SF149">
    <property type="entry name" value="TRNA-SPECIFIC ADENOSINE DEAMINASE 2"/>
    <property type="match status" value="1"/>
</dbReference>
<name>A0A4Z1TCX7_GIAMU</name>
<dbReference type="CDD" id="cd01285">
    <property type="entry name" value="nucleoside_deaminase"/>
    <property type="match status" value="1"/>
</dbReference>
<dbReference type="SUPFAM" id="SSF53927">
    <property type="entry name" value="Cytidine deaminase-like"/>
    <property type="match status" value="1"/>
</dbReference>
<reference evidence="5 6" key="1">
    <citation type="submission" date="2019-05" db="EMBL/GenBank/DDBJ databases">
        <title>The compact genome of Giardia muris reveals important steps in the evolution of intestinal protozoan parasites.</title>
        <authorList>
            <person name="Xu F."/>
            <person name="Jimenez-Gonzalez A."/>
            <person name="Einarsson E."/>
            <person name="Astvaldsson A."/>
            <person name="Peirasmaki D."/>
            <person name="Eckmann L."/>
            <person name="Andersson J.O."/>
            <person name="Svard S.G."/>
            <person name="Jerlstrom-Hultqvist J."/>
        </authorList>
    </citation>
    <scope>NUCLEOTIDE SEQUENCE [LARGE SCALE GENOMIC DNA]</scope>
    <source>
        <strain evidence="5 6">Roberts-Thomson</strain>
    </source>
</reference>
<evidence type="ECO:0000256" key="2">
    <source>
        <dbReference type="ARBA" id="ARBA00022801"/>
    </source>
</evidence>
<dbReference type="InterPro" id="IPR016193">
    <property type="entry name" value="Cytidine_deaminase-like"/>
</dbReference>
<evidence type="ECO:0000256" key="1">
    <source>
        <dbReference type="ARBA" id="ARBA00022723"/>
    </source>
</evidence>
<dbReference type="VEuPathDB" id="GiardiaDB:GMRT_11375"/>
<dbReference type="PANTHER" id="PTHR11079">
    <property type="entry name" value="CYTOSINE DEAMINASE FAMILY MEMBER"/>
    <property type="match status" value="1"/>
</dbReference>
<evidence type="ECO:0000259" key="4">
    <source>
        <dbReference type="PROSITE" id="PS51747"/>
    </source>
</evidence>
<sequence>MIRALNQAQIALDAGEVPVGCALVDGSGCVIAEGCNRVNALRDATQHAELVMLGTLPTGFPLKDCTLHVTVEPCIMCASALACVGLRKVIYYARNQKFGGCGTVLDVSSHVSSPWTKIDASFVPCDEAIKLMQQFFARANPRTAGLRLCKS</sequence>
<dbReference type="PROSITE" id="PS51747">
    <property type="entry name" value="CYT_DCMP_DEAMINASES_2"/>
    <property type="match status" value="1"/>
</dbReference>
<dbReference type="Proteomes" id="UP000315496">
    <property type="component" value="Chromosome 1"/>
</dbReference>
<keyword evidence="6" id="KW-1185">Reference proteome</keyword>
<dbReference type="GO" id="GO:0052717">
    <property type="term" value="F:tRNA-specific adenosine-34 deaminase activity"/>
    <property type="evidence" value="ECO:0007669"/>
    <property type="project" value="UniProtKB-EC"/>
</dbReference>
<dbReference type="InterPro" id="IPR002125">
    <property type="entry name" value="CMP_dCMP_dom"/>
</dbReference>
<dbReference type="AlphaFoldDB" id="A0A4Z1TCX7"/>
<accession>A0A4Z1TCX7</accession>
<dbReference type="Pfam" id="PF00383">
    <property type="entry name" value="dCMP_cyt_deam_1"/>
    <property type="match status" value="1"/>
</dbReference>
<proteinExistence type="predicted"/>
<dbReference type="GO" id="GO:0008270">
    <property type="term" value="F:zinc ion binding"/>
    <property type="evidence" value="ECO:0007669"/>
    <property type="project" value="InterPro"/>
</dbReference>
<keyword evidence="3" id="KW-0862">Zinc</keyword>
<evidence type="ECO:0000256" key="3">
    <source>
        <dbReference type="ARBA" id="ARBA00022833"/>
    </source>
</evidence>
<keyword evidence="2" id="KW-0378">Hydrolase</keyword>